<name>A0ABM8YBY6_9BACI</name>
<dbReference type="Gene3D" id="1.10.357.10">
    <property type="entry name" value="Tetracycline Repressor, domain 2"/>
    <property type="match status" value="1"/>
</dbReference>
<dbReference type="InterPro" id="IPR009057">
    <property type="entry name" value="Homeodomain-like_sf"/>
</dbReference>
<keyword evidence="2 3" id="KW-0238">DNA-binding</keyword>
<evidence type="ECO:0000256" key="2">
    <source>
        <dbReference type="ARBA" id="ARBA00023125"/>
    </source>
</evidence>
<protein>
    <recommendedName>
        <fullName evidence="4">HTH tetR-type domain-containing protein</fullName>
    </recommendedName>
</protein>
<evidence type="ECO:0000259" key="4">
    <source>
        <dbReference type="PROSITE" id="PS50977"/>
    </source>
</evidence>
<gene>
    <name evidence="5" type="ORF">BACCIP111899_02513</name>
</gene>
<keyword evidence="1" id="KW-0678">Repressor</keyword>
<dbReference type="InterPro" id="IPR001647">
    <property type="entry name" value="HTH_TetR"/>
</dbReference>
<sequence>MNGFEKVKKKKKQAIKAAALELFSKNGYKDVKIEDIAKQANVSQVTIYNHFGSKDALFRELIQEFTIQEVHYYEELLTSDLSFQEKIHRIMTRKLQSVNRLHPEMIEQAMQTDEELRNFLFTYQKDKALPLFLHFIEEAQQKKEINPNLSKDMILLYINTFSKMSDQFVAHLVGEHREQQTKEILTMFFYGLSNPN</sequence>
<dbReference type="Proteomes" id="UP000789423">
    <property type="component" value="Unassembled WGS sequence"/>
</dbReference>
<comment type="caution">
    <text evidence="5">The sequence shown here is derived from an EMBL/GenBank/DDBJ whole genome shotgun (WGS) entry which is preliminary data.</text>
</comment>
<evidence type="ECO:0000313" key="6">
    <source>
        <dbReference type="Proteomes" id="UP000789423"/>
    </source>
</evidence>
<dbReference type="EMBL" id="CAKJTI010000011">
    <property type="protein sequence ID" value="CAG9613299.1"/>
    <property type="molecule type" value="Genomic_DNA"/>
</dbReference>
<dbReference type="PANTHER" id="PTHR43479:SF21">
    <property type="entry name" value="TRANSCRIPTIONAL REGULATOR, TETR FAMILY"/>
    <property type="match status" value="1"/>
</dbReference>
<evidence type="ECO:0000313" key="5">
    <source>
        <dbReference type="EMBL" id="CAG9613299.1"/>
    </source>
</evidence>
<dbReference type="Gene3D" id="1.10.10.60">
    <property type="entry name" value="Homeodomain-like"/>
    <property type="match status" value="1"/>
</dbReference>
<organism evidence="5 6">
    <name type="scientific">Bacillus rhizoplanae</name>
    <dbReference type="NCBI Taxonomy" id="2880966"/>
    <lineage>
        <taxon>Bacteria</taxon>
        <taxon>Bacillati</taxon>
        <taxon>Bacillota</taxon>
        <taxon>Bacilli</taxon>
        <taxon>Bacillales</taxon>
        <taxon>Bacillaceae</taxon>
        <taxon>Bacillus</taxon>
    </lineage>
</organism>
<dbReference type="PROSITE" id="PS50977">
    <property type="entry name" value="HTH_TETR_2"/>
    <property type="match status" value="1"/>
</dbReference>
<proteinExistence type="predicted"/>
<evidence type="ECO:0000256" key="3">
    <source>
        <dbReference type="PROSITE-ProRule" id="PRU00335"/>
    </source>
</evidence>
<dbReference type="Pfam" id="PF00440">
    <property type="entry name" value="TetR_N"/>
    <property type="match status" value="1"/>
</dbReference>
<dbReference type="InterPro" id="IPR050624">
    <property type="entry name" value="HTH-type_Tx_Regulator"/>
</dbReference>
<evidence type="ECO:0000256" key="1">
    <source>
        <dbReference type="ARBA" id="ARBA00022491"/>
    </source>
</evidence>
<feature type="DNA-binding region" description="H-T-H motif" evidence="3">
    <location>
        <begin position="32"/>
        <end position="51"/>
    </location>
</feature>
<keyword evidence="6" id="KW-1185">Reference proteome</keyword>
<reference evidence="5 6" key="1">
    <citation type="submission" date="2021-10" db="EMBL/GenBank/DDBJ databases">
        <authorList>
            <person name="Criscuolo A."/>
        </authorList>
    </citation>
    <scope>NUCLEOTIDE SEQUENCE [LARGE SCALE GENOMIC DNA]</scope>
    <source>
        <strain evidence="6">CIP 111899</strain>
    </source>
</reference>
<dbReference type="PANTHER" id="PTHR43479">
    <property type="entry name" value="ACREF/ENVCD OPERON REPRESSOR-RELATED"/>
    <property type="match status" value="1"/>
</dbReference>
<dbReference type="SUPFAM" id="SSF46689">
    <property type="entry name" value="Homeodomain-like"/>
    <property type="match status" value="1"/>
</dbReference>
<feature type="domain" description="HTH tetR-type" evidence="4">
    <location>
        <begin position="9"/>
        <end position="69"/>
    </location>
</feature>
<accession>A0ABM8YBY6</accession>
<dbReference type="PRINTS" id="PR00455">
    <property type="entry name" value="HTHTETR"/>
</dbReference>
<dbReference type="RefSeq" id="WP_230575383.1">
    <property type="nucleotide sequence ID" value="NZ_CAKJTI010000011.1"/>
</dbReference>